<reference evidence="2 3" key="1">
    <citation type="submission" date="2017-09" db="EMBL/GenBank/DDBJ databases">
        <authorList>
            <consortium name="International Durum Wheat Genome Sequencing Consortium (IDWGSC)"/>
            <person name="Milanesi L."/>
        </authorList>
    </citation>
    <scope>NUCLEOTIDE SEQUENCE [LARGE SCALE GENOMIC DNA]</scope>
    <source>
        <strain evidence="3">cv. Svevo</strain>
    </source>
</reference>
<dbReference type="InterPro" id="IPR009772">
    <property type="entry name" value="CDC123"/>
</dbReference>
<proteinExistence type="inferred from homology"/>
<gene>
    <name evidence="2" type="ORF">TRITD_3Av1G003330</name>
</gene>
<evidence type="ECO:0000313" key="2">
    <source>
        <dbReference type="EMBL" id="VAH55699.1"/>
    </source>
</evidence>
<keyword evidence="3" id="KW-1185">Reference proteome</keyword>
<organism evidence="2 3">
    <name type="scientific">Triticum turgidum subsp. durum</name>
    <name type="common">Durum wheat</name>
    <name type="synonym">Triticum durum</name>
    <dbReference type="NCBI Taxonomy" id="4567"/>
    <lineage>
        <taxon>Eukaryota</taxon>
        <taxon>Viridiplantae</taxon>
        <taxon>Streptophyta</taxon>
        <taxon>Embryophyta</taxon>
        <taxon>Tracheophyta</taxon>
        <taxon>Spermatophyta</taxon>
        <taxon>Magnoliopsida</taxon>
        <taxon>Liliopsida</taxon>
        <taxon>Poales</taxon>
        <taxon>Poaceae</taxon>
        <taxon>BOP clade</taxon>
        <taxon>Pooideae</taxon>
        <taxon>Triticodae</taxon>
        <taxon>Triticeae</taxon>
        <taxon>Triticinae</taxon>
        <taxon>Triticum</taxon>
    </lineage>
</organism>
<evidence type="ECO:0000256" key="1">
    <source>
        <dbReference type="ARBA" id="ARBA00011047"/>
    </source>
</evidence>
<evidence type="ECO:0008006" key="4">
    <source>
        <dbReference type="Google" id="ProtNLM"/>
    </source>
</evidence>
<dbReference type="PANTHER" id="PTHR15323:SF6">
    <property type="entry name" value="CELL DIVISION CYCLE PROTEIN 123 HOMOLOG"/>
    <property type="match status" value="1"/>
</dbReference>
<evidence type="ECO:0000313" key="3">
    <source>
        <dbReference type="Proteomes" id="UP000324705"/>
    </source>
</evidence>
<dbReference type="Proteomes" id="UP000324705">
    <property type="component" value="Chromosome 3A"/>
</dbReference>
<sequence>MRRKRMLSKKAVDDDETWVDDGFQYYLALRKWYPGLRPESEFRCFVRGRKLVGVSQRDPSAYYPSLPGWSAEVQPKIEDFFEEFIEPQFASENYTFDVYVRADGRVKLIDFNPWGGYTLPLLFTWEELEEEQRAEDELEFRVVMQQGAVRPGLMTAIPYDMLDWGDGSGWDVFLKKAGNELDRQMASLGVDS</sequence>
<name>A0A9R0R8A1_TRITD</name>
<dbReference type="Pfam" id="PF07065">
    <property type="entry name" value="D123"/>
    <property type="match status" value="1"/>
</dbReference>
<dbReference type="PANTHER" id="PTHR15323">
    <property type="entry name" value="D123 PROTEIN"/>
    <property type="match status" value="1"/>
</dbReference>
<dbReference type="EMBL" id="LT934115">
    <property type="protein sequence ID" value="VAH55699.1"/>
    <property type="molecule type" value="Genomic_DNA"/>
</dbReference>
<dbReference type="AlphaFoldDB" id="A0A9R0R8A1"/>
<dbReference type="Gramene" id="TRITD3Av1G003330.4">
    <property type="protein sequence ID" value="TRITD3Av1G003330.4"/>
    <property type="gene ID" value="TRITD3Av1G003330"/>
</dbReference>
<accession>A0A9R0R8A1</accession>
<protein>
    <recommendedName>
        <fullName evidence="4">Cell division cycle protein 123</fullName>
    </recommendedName>
</protein>
<comment type="similarity">
    <text evidence="1">Belongs to the CDC123 family.</text>
</comment>
<dbReference type="GO" id="GO:0005737">
    <property type="term" value="C:cytoplasm"/>
    <property type="evidence" value="ECO:0007669"/>
    <property type="project" value="TreeGrafter"/>
</dbReference>